<evidence type="ECO:0000256" key="4">
    <source>
        <dbReference type="ARBA" id="ARBA00023136"/>
    </source>
</evidence>
<evidence type="ECO:0000259" key="7">
    <source>
        <dbReference type="Pfam" id="PF12698"/>
    </source>
</evidence>
<dbReference type="EMBL" id="LAIR01000002">
    <property type="protein sequence ID" value="KNX37428.1"/>
    <property type="molecule type" value="Genomic_DNA"/>
</dbReference>
<dbReference type="STRING" id="1631356.VV01_10195"/>
<feature type="transmembrane region" description="Helical" evidence="6">
    <location>
        <begin position="113"/>
        <end position="138"/>
    </location>
</feature>
<feature type="transmembrane region" description="Helical" evidence="6">
    <location>
        <begin position="40"/>
        <end position="58"/>
    </location>
</feature>
<dbReference type="OrthoDB" id="63188at2"/>
<feature type="transmembrane region" description="Helical" evidence="6">
    <location>
        <begin position="150"/>
        <end position="172"/>
    </location>
</feature>
<dbReference type="Proteomes" id="UP000037397">
    <property type="component" value="Unassembled WGS sequence"/>
</dbReference>
<dbReference type="PATRIC" id="fig|1631356.3.peg.1988"/>
<keyword evidence="2 6" id="KW-0812">Transmembrane</keyword>
<reference evidence="9" key="1">
    <citation type="submission" date="2015-03" db="EMBL/GenBank/DDBJ databases">
        <title>Luteipulveratus halotolerans sp. nov., a novel actinobacterium (Dermacoccaceae) from Sarawak, Malaysia.</title>
        <authorList>
            <person name="Juboi H."/>
            <person name="Basik A."/>
            <person name="Shamsul S.S."/>
            <person name="Arnold P."/>
            <person name="Schmitt E.K."/>
            <person name="Sanglier J.-J."/>
            <person name="Yeo T."/>
        </authorList>
    </citation>
    <scope>NUCLEOTIDE SEQUENCE [LARGE SCALE GENOMIC DNA]</scope>
    <source>
        <strain evidence="9">C296001</strain>
    </source>
</reference>
<protein>
    <submittedName>
        <fullName evidence="8">Membrane protein</fullName>
    </submittedName>
</protein>
<keyword evidence="9" id="KW-1185">Reference proteome</keyword>
<accession>A0A0L6CIU7</accession>
<organism evidence="8 9">
    <name type="scientific">Luteipulveratus halotolerans</name>
    <dbReference type="NCBI Taxonomy" id="1631356"/>
    <lineage>
        <taxon>Bacteria</taxon>
        <taxon>Bacillati</taxon>
        <taxon>Actinomycetota</taxon>
        <taxon>Actinomycetes</taxon>
        <taxon>Micrococcales</taxon>
        <taxon>Dermacoccaceae</taxon>
        <taxon>Luteipulveratus</taxon>
    </lineage>
</organism>
<dbReference type="GO" id="GO:0140359">
    <property type="term" value="F:ABC-type transporter activity"/>
    <property type="evidence" value="ECO:0007669"/>
    <property type="project" value="InterPro"/>
</dbReference>
<gene>
    <name evidence="8" type="ORF">VV01_10195</name>
</gene>
<evidence type="ECO:0000256" key="5">
    <source>
        <dbReference type="ARBA" id="ARBA00023251"/>
    </source>
</evidence>
<evidence type="ECO:0000256" key="3">
    <source>
        <dbReference type="ARBA" id="ARBA00022989"/>
    </source>
</evidence>
<feature type="transmembrane region" description="Helical" evidence="6">
    <location>
        <begin position="236"/>
        <end position="256"/>
    </location>
</feature>
<keyword evidence="5" id="KW-0046">Antibiotic resistance</keyword>
<feature type="transmembrane region" description="Helical" evidence="6">
    <location>
        <begin position="70"/>
        <end position="92"/>
    </location>
</feature>
<dbReference type="RefSeq" id="WP_050669785.1">
    <property type="nucleotide sequence ID" value="NZ_LAIR01000002.1"/>
</dbReference>
<name>A0A0L6CIU7_9MICO</name>
<keyword evidence="3 6" id="KW-1133">Transmembrane helix</keyword>
<dbReference type="GO" id="GO:0043190">
    <property type="term" value="C:ATP-binding cassette (ABC) transporter complex"/>
    <property type="evidence" value="ECO:0007669"/>
    <property type="project" value="InterPro"/>
</dbReference>
<comment type="caution">
    <text evidence="8">The sequence shown here is derived from an EMBL/GenBank/DDBJ whole genome shotgun (WGS) entry which is preliminary data.</text>
</comment>
<evidence type="ECO:0000256" key="6">
    <source>
        <dbReference type="SAM" id="Phobius"/>
    </source>
</evidence>
<sequence length="265" mass="28759">MTTVTDSRIDASSRTVPPRGGLNATLLTIELRRVLRNRRTMLFTLLVPVAFFFAFGNADYGNDQVGSGNYAAYSVISFALYGAMVATTSAAASVSVERAQGWSRQLRLTPLSGLAYITVKVCTAMILGVLPVVLVYLVGQTGTALIPTGAWITSAVLVWLGALMFAAFGLFMGYLLPTENAMQVIGPLMAFLAFGGGIFYPYPAMSDTMQHVAQLTPMWGVSMMAHLPLTSEGVPAWQWVLNIAVWLTVFVGGAVWRFRRDTRRV</sequence>
<dbReference type="PANTHER" id="PTHR43229">
    <property type="entry name" value="NODULATION PROTEIN J"/>
    <property type="match status" value="1"/>
</dbReference>
<proteinExistence type="predicted"/>
<feature type="domain" description="ABC-2 type transporter transmembrane" evidence="7">
    <location>
        <begin position="68"/>
        <end position="249"/>
    </location>
</feature>
<dbReference type="GO" id="GO:0046677">
    <property type="term" value="P:response to antibiotic"/>
    <property type="evidence" value="ECO:0007669"/>
    <property type="project" value="UniProtKB-KW"/>
</dbReference>
<evidence type="ECO:0000256" key="1">
    <source>
        <dbReference type="ARBA" id="ARBA00004141"/>
    </source>
</evidence>
<evidence type="ECO:0000313" key="8">
    <source>
        <dbReference type="EMBL" id="KNX37428.1"/>
    </source>
</evidence>
<evidence type="ECO:0000256" key="2">
    <source>
        <dbReference type="ARBA" id="ARBA00022692"/>
    </source>
</evidence>
<comment type="subcellular location">
    <subcellularLocation>
        <location evidence="1">Membrane</location>
        <topology evidence="1">Multi-pass membrane protein</topology>
    </subcellularLocation>
</comment>
<dbReference type="InterPro" id="IPR013525">
    <property type="entry name" value="ABC2_TM"/>
</dbReference>
<dbReference type="InterPro" id="IPR000412">
    <property type="entry name" value="ABC_2_transport"/>
</dbReference>
<dbReference type="PANTHER" id="PTHR43229:SF2">
    <property type="entry name" value="NODULATION PROTEIN J"/>
    <property type="match status" value="1"/>
</dbReference>
<dbReference type="PIRSF" id="PIRSF006648">
    <property type="entry name" value="DrrB"/>
    <property type="match status" value="1"/>
</dbReference>
<evidence type="ECO:0000313" key="9">
    <source>
        <dbReference type="Proteomes" id="UP000037397"/>
    </source>
</evidence>
<keyword evidence="4 6" id="KW-0472">Membrane</keyword>
<dbReference type="AlphaFoldDB" id="A0A0L6CIU7"/>
<dbReference type="InterPro" id="IPR051784">
    <property type="entry name" value="Nod_factor_ABC_transporter"/>
</dbReference>
<feature type="transmembrane region" description="Helical" evidence="6">
    <location>
        <begin position="184"/>
        <end position="202"/>
    </location>
</feature>
<dbReference type="Pfam" id="PF12698">
    <property type="entry name" value="ABC2_membrane_3"/>
    <property type="match status" value="1"/>
</dbReference>